<protein>
    <submittedName>
        <fullName evidence="1">SPP1 Gp6-like portal protein</fullName>
    </submittedName>
</protein>
<dbReference type="Pfam" id="PF05133">
    <property type="entry name" value="SPP1_portal"/>
    <property type="match status" value="1"/>
</dbReference>
<proteinExistence type="predicted"/>
<comment type="caution">
    <text evidence="1">The sequence shown here is derived from an EMBL/GenBank/DDBJ whole genome shotgun (WGS) entry which is preliminary data.</text>
</comment>
<sequence>MATTPTEWLPVLAKKLDAGLPRIQLLRSYTTKNPPLPEMGHHLRASWVAFQRKACTNYGGLAVKSMASRMVTNGVSVGGSIDSPEAIHARKILRDNRWSILVGDAVRDYLTCGVTFIVTGTDEDGKAAITVEKPEQAIASIDPLRPWKARAFLKTWRDLDLGTDHALVWADGQRQRFERESTDDSGKLISRIAGGWQAVGAPDVYTGRPPVVILERPDGKGYFEDDTDVIDRINLGKLQRLVITAMQAFKQRGIKGLPQEDEDGNDIDWSERLPYAPGSLWDLPDSVDIWESGLTDIRPLLEGEKSDARDFAAVSFTPITIFLPDGENQTTAGAANAKEGQVSQARNEIDRITVGLSLAVVYALRIEGVEIGEDTVVVGWQPPDRVSTPEKVIAAKDAKAAGFSQHYIATHVMGMTPEEIALEETHLAAQQLAAAEIFQPIPQDGTPAAPAAVDPTEVKAQFDALGVGVRAGVDPDAAATAAGLPGIKFTGATPVSLRLPQAEADLLEEK</sequence>
<dbReference type="EMBL" id="VFPN01000001">
    <property type="protein sequence ID" value="TQM65831.1"/>
    <property type="molecule type" value="Genomic_DNA"/>
</dbReference>
<evidence type="ECO:0000313" key="2">
    <source>
        <dbReference type="Proteomes" id="UP000318331"/>
    </source>
</evidence>
<accession>A0A543I5L2</accession>
<evidence type="ECO:0000313" key="1">
    <source>
        <dbReference type="EMBL" id="TQM65831.1"/>
    </source>
</evidence>
<dbReference type="Proteomes" id="UP000318331">
    <property type="component" value="Unassembled WGS sequence"/>
</dbReference>
<name>A0A543I5L2_9MICO</name>
<gene>
    <name evidence="1" type="ORF">FB466_0645</name>
</gene>
<reference evidence="1 2" key="1">
    <citation type="submission" date="2019-06" db="EMBL/GenBank/DDBJ databases">
        <title>Sequencing the genomes of 1000 actinobacteria strains.</title>
        <authorList>
            <person name="Klenk H.-P."/>
        </authorList>
    </citation>
    <scope>NUCLEOTIDE SEQUENCE [LARGE SCALE GENOMIC DNA]</scope>
    <source>
        <strain evidence="1 2">DSM 18031</strain>
    </source>
</reference>
<dbReference type="OrthoDB" id="1780383at2"/>
<dbReference type="RefSeq" id="WP_141915769.1">
    <property type="nucleotide sequence ID" value="NZ_BAAAYS010000001.1"/>
</dbReference>
<keyword evidence="2" id="KW-1185">Reference proteome</keyword>
<dbReference type="InterPro" id="IPR021145">
    <property type="entry name" value="Portal_protein_SPP1_Gp6-like"/>
</dbReference>
<organism evidence="1 2">
    <name type="scientific">Klugiella xanthotipulae</name>
    <dbReference type="NCBI Taxonomy" id="244735"/>
    <lineage>
        <taxon>Bacteria</taxon>
        <taxon>Bacillati</taxon>
        <taxon>Actinomycetota</taxon>
        <taxon>Actinomycetes</taxon>
        <taxon>Micrococcales</taxon>
        <taxon>Microbacteriaceae</taxon>
        <taxon>Klugiella</taxon>
    </lineage>
</organism>
<dbReference type="AlphaFoldDB" id="A0A543I5L2"/>